<comment type="caution">
    <text evidence="3">The sequence shown here is derived from an EMBL/GenBank/DDBJ whole genome shotgun (WGS) entry which is preliminary data.</text>
</comment>
<dbReference type="EMBL" id="JAFNME010000015">
    <property type="protein sequence ID" value="MBO1249849.1"/>
    <property type="molecule type" value="Genomic_DNA"/>
</dbReference>
<sequence length="585" mass="63937">MSLSDSPLCTFSSLAPSLLLEKFWVQQWQGEDKLSKPYRFTLRLATKNSLLNDESLLGERGVLTFFEELAAPHTYHGVVTEVAYLDSDAIYHYYQVILEPRVTKLRHFYFSEIWLDKSLPELIRDVLLLADLKVEGPGLSGAPVDAYDFDIRIPLKDIALTQAPFTCQFEESSFAFLSRLLEYFGIYYFFEQGAQGEALVFCGDRQYQPQTPSVLTYRRQDSELEVGQGLAVVRSFERKLVQQVAQIHLQDFSASKADVQLHCSASVAAASLAADAPLEQHQQLAQSAGFIGVRGVYGEHFGSTEAGQWLATRRAQAIGCRHREFHGAGRAGQVRAGYPVLLAGHPRLLLNTTYHVIEVSHQGYQPLPGLGQGGEMAANVATRFVALPVDVQFRPACTTPKPWVQGLLSAIVEGDEHSDMPLLNEHGCYKVSFPFIRGSKNATRGSAWVRMATPSSGSGHGMNFPLLKGAEVLVSFLGGDPDRPVIVGSVPNSANPNRVNERNVTQSGLSTPGGHVLAMEDRPAGKMMLMSTPTGSAFSLGQGAVKGAHLRTNDHMQFASTSYQHEVPGVYKMTVTGGVPPAPIA</sequence>
<protein>
    <submittedName>
        <fullName evidence="3">Type VI secretion system tip protein VgrG</fullName>
    </submittedName>
</protein>
<evidence type="ECO:0000256" key="1">
    <source>
        <dbReference type="ARBA" id="ARBA00005558"/>
    </source>
</evidence>
<organism evidence="3 4">
    <name type="scientific">Comamonas denitrificans</name>
    <dbReference type="NCBI Taxonomy" id="117506"/>
    <lineage>
        <taxon>Bacteria</taxon>
        <taxon>Pseudomonadati</taxon>
        <taxon>Pseudomonadota</taxon>
        <taxon>Betaproteobacteria</taxon>
        <taxon>Burkholderiales</taxon>
        <taxon>Comamonadaceae</taxon>
        <taxon>Comamonas</taxon>
    </lineage>
</organism>
<dbReference type="InterPro" id="IPR017847">
    <property type="entry name" value="T6SS_RhsGE_Vgr_subset"/>
</dbReference>
<dbReference type="Pfam" id="PF05954">
    <property type="entry name" value="Phage_GPD"/>
    <property type="match status" value="1"/>
</dbReference>
<reference evidence="3" key="1">
    <citation type="submission" date="2021-03" db="EMBL/GenBank/DDBJ databases">
        <title>Comamonas denitrificans.</title>
        <authorList>
            <person name="Finster K."/>
        </authorList>
    </citation>
    <scope>NUCLEOTIDE SEQUENCE</scope>
    <source>
        <strain evidence="3">MM2021_4</strain>
    </source>
</reference>
<comment type="similarity">
    <text evidence="1">Belongs to the VgrG protein family.</text>
</comment>
<dbReference type="Gene3D" id="2.30.110.50">
    <property type="match status" value="1"/>
</dbReference>
<dbReference type="NCBIfam" id="TIGR03361">
    <property type="entry name" value="VI_Rhs_Vgr"/>
    <property type="match status" value="1"/>
</dbReference>
<feature type="non-terminal residue" evidence="3">
    <location>
        <position position="585"/>
    </location>
</feature>
<dbReference type="SUPFAM" id="SSF69255">
    <property type="entry name" value="gp5 N-terminal domain-like"/>
    <property type="match status" value="1"/>
</dbReference>
<dbReference type="Gene3D" id="4.10.220.110">
    <property type="match status" value="1"/>
</dbReference>
<dbReference type="InterPro" id="IPR006533">
    <property type="entry name" value="T6SS_Vgr_RhsGE"/>
</dbReference>
<evidence type="ECO:0000313" key="4">
    <source>
        <dbReference type="Proteomes" id="UP000664731"/>
    </source>
</evidence>
<feature type="domain" description="Gp5/Type VI secretion system Vgr protein OB-fold" evidence="2">
    <location>
        <begin position="430"/>
        <end position="490"/>
    </location>
</feature>
<dbReference type="Pfam" id="PF04717">
    <property type="entry name" value="Phage_base_V"/>
    <property type="match status" value="1"/>
</dbReference>
<evidence type="ECO:0000313" key="3">
    <source>
        <dbReference type="EMBL" id="MBO1249849.1"/>
    </source>
</evidence>
<dbReference type="InterPro" id="IPR037026">
    <property type="entry name" value="Vgr_OB-fold_dom_sf"/>
</dbReference>
<accession>A0A939GXC4</accession>
<gene>
    <name evidence="3" type="primary">tssI</name>
    <name evidence="3" type="ORF">J1777_08450</name>
</gene>
<proteinExistence type="inferred from homology"/>
<dbReference type="NCBIfam" id="TIGR01646">
    <property type="entry name" value="vgr_GE"/>
    <property type="match status" value="1"/>
</dbReference>
<dbReference type="InterPro" id="IPR006531">
    <property type="entry name" value="Gp5/Vgr_OB"/>
</dbReference>
<dbReference type="Gene3D" id="3.55.50.10">
    <property type="entry name" value="Baseplate protein-like domains"/>
    <property type="match status" value="1"/>
</dbReference>
<dbReference type="Proteomes" id="UP000664731">
    <property type="component" value="Unassembled WGS sequence"/>
</dbReference>
<dbReference type="RefSeq" id="WP_207575312.1">
    <property type="nucleotide sequence ID" value="NZ_JAFNME010000015.1"/>
</dbReference>
<keyword evidence="4" id="KW-1185">Reference proteome</keyword>
<dbReference type="Gene3D" id="2.40.50.230">
    <property type="entry name" value="Gp5 N-terminal domain"/>
    <property type="match status" value="1"/>
</dbReference>
<dbReference type="SUPFAM" id="SSF69279">
    <property type="entry name" value="Phage tail proteins"/>
    <property type="match status" value="2"/>
</dbReference>
<evidence type="ECO:0000259" key="2">
    <source>
        <dbReference type="Pfam" id="PF04717"/>
    </source>
</evidence>
<name>A0A939GXC4_9BURK</name>
<dbReference type="AlphaFoldDB" id="A0A939GXC4"/>